<gene>
    <name evidence="9" type="ORF">F3Y22_tig00109983pilonHSYRG00078</name>
</gene>
<comment type="function">
    <text evidence="6">Transcriptional repressor that regulates multiple aspects of plant growth and development.</text>
</comment>
<comment type="subcellular location">
    <subcellularLocation>
        <location evidence="1 6">Nucleus</location>
    </subcellularLocation>
</comment>
<evidence type="ECO:0000256" key="5">
    <source>
        <dbReference type="ARBA" id="ARBA00023242"/>
    </source>
</evidence>
<sequence>MGKKKMKLPFLFKNNSIQARSTSWPWPPCQQTRTLSFRADETPFEPVDDPVETVIQGLVRSERLFFDPGETSSILEEAKTTSDDNDIAPFRKSVVMSMESRDPFADFRNSMGEIVEAQGLKDWENLDELLCWYLKANAKDSHGYIVAAFVDLLVELTLISYSTDNNCVRSQSPLSFYTSASSSSSSCSSSSNSSATTPCVSSLSDQKEITEDNKDDVSSSSLSHGV</sequence>
<protein>
    <recommendedName>
        <fullName evidence="6">Transcription repressor</fullName>
    </recommendedName>
    <alternativeName>
        <fullName evidence="6">Ovate family protein</fullName>
    </alternativeName>
</protein>
<evidence type="ECO:0000256" key="7">
    <source>
        <dbReference type="SAM" id="MobiDB-lite"/>
    </source>
</evidence>
<keyword evidence="4 6" id="KW-0804">Transcription</keyword>
<comment type="caution">
    <text evidence="9">The sequence shown here is derived from an EMBL/GenBank/DDBJ whole genome shotgun (WGS) entry which is preliminary data.</text>
</comment>
<dbReference type="OrthoDB" id="689823at2759"/>
<dbReference type="Pfam" id="PF04844">
    <property type="entry name" value="Ovate"/>
    <property type="match status" value="1"/>
</dbReference>
<name>A0A6A3BRA6_HIBSY</name>
<feature type="compositionally biased region" description="Basic and acidic residues" evidence="7">
    <location>
        <begin position="205"/>
        <end position="217"/>
    </location>
</feature>
<feature type="compositionally biased region" description="Low complexity" evidence="7">
    <location>
        <begin position="180"/>
        <end position="202"/>
    </location>
</feature>
<evidence type="ECO:0000313" key="9">
    <source>
        <dbReference type="EMBL" id="KAE8718985.1"/>
    </source>
</evidence>
<dbReference type="PANTHER" id="PTHR33057">
    <property type="entry name" value="TRANSCRIPTION REPRESSOR OFP7-RELATED"/>
    <property type="match status" value="1"/>
</dbReference>
<dbReference type="EMBL" id="VEPZ02000798">
    <property type="protein sequence ID" value="KAE8718985.1"/>
    <property type="molecule type" value="Genomic_DNA"/>
</dbReference>
<organism evidence="9 10">
    <name type="scientific">Hibiscus syriacus</name>
    <name type="common">Rose of Sharon</name>
    <dbReference type="NCBI Taxonomy" id="106335"/>
    <lineage>
        <taxon>Eukaryota</taxon>
        <taxon>Viridiplantae</taxon>
        <taxon>Streptophyta</taxon>
        <taxon>Embryophyta</taxon>
        <taxon>Tracheophyta</taxon>
        <taxon>Spermatophyta</taxon>
        <taxon>Magnoliopsida</taxon>
        <taxon>eudicotyledons</taxon>
        <taxon>Gunneridae</taxon>
        <taxon>Pentapetalae</taxon>
        <taxon>rosids</taxon>
        <taxon>malvids</taxon>
        <taxon>Malvales</taxon>
        <taxon>Malvaceae</taxon>
        <taxon>Malvoideae</taxon>
        <taxon>Hibiscus</taxon>
    </lineage>
</organism>
<keyword evidence="2 6" id="KW-0678">Repressor</keyword>
<dbReference type="InterPro" id="IPR038933">
    <property type="entry name" value="Ovate"/>
</dbReference>
<keyword evidence="5 6" id="KW-0539">Nucleus</keyword>
<dbReference type="GO" id="GO:0005634">
    <property type="term" value="C:nucleus"/>
    <property type="evidence" value="ECO:0007669"/>
    <property type="project" value="UniProtKB-SubCell"/>
</dbReference>
<dbReference type="PANTHER" id="PTHR33057:SF98">
    <property type="entry name" value="TRANSCRIPTION REPRESSOR OFP18"/>
    <property type="match status" value="1"/>
</dbReference>
<evidence type="ECO:0000256" key="6">
    <source>
        <dbReference type="RuleBase" id="RU367028"/>
    </source>
</evidence>
<keyword evidence="3 6" id="KW-0805">Transcription regulation</keyword>
<accession>A0A6A3BRA6</accession>
<evidence type="ECO:0000256" key="1">
    <source>
        <dbReference type="ARBA" id="ARBA00004123"/>
    </source>
</evidence>
<feature type="domain" description="OVATE" evidence="8">
    <location>
        <begin position="96"/>
        <end position="155"/>
    </location>
</feature>
<dbReference type="AlphaFoldDB" id="A0A6A3BRA6"/>
<feature type="region of interest" description="Disordered" evidence="7">
    <location>
        <begin position="180"/>
        <end position="226"/>
    </location>
</feature>
<proteinExistence type="predicted"/>
<evidence type="ECO:0000259" key="8">
    <source>
        <dbReference type="PROSITE" id="PS51754"/>
    </source>
</evidence>
<dbReference type="GO" id="GO:0045892">
    <property type="term" value="P:negative regulation of DNA-templated transcription"/>
    <property type="evidence" value="ECO:0007669"/>
    <property type="project" value="UniProtKB-UniRule"/>
</dbReference>
<evidence type="ECO:0000256" key="2">
    <source>
        <dbReference type="ARBA" id="ARBA00022491"/>
    </source>
</evidence>
<evidence type="ECO:0000313" key="10">
    <source>
        <dbReference type="Proteomes" id="UP000436088"/>
    </source>
</evidence>
<dbReference type="NCBIfam" id="TIGR01568">
    <property type="entry name" value="A_thal_3678"/>
    <property type="match status" value="1"/>
</dbReference>
<reference evidence="9" key="1">
    <citation type="submission" date="2019-09" db="EMBL/GenBank/DDBJ databases">
        <title>Draft genome information of white flower Hibiscus syriacus.</title>
        <authorList>
            <person name="Kim Y.-M."/>
        </authorList>
    </citation>
    <scope>NUCLEOTIDE SEQUENCE [LARGE SCALE GENOMIC DNA]</scope>
    <source>
        <strain evidence="9">YM2019G1</strain>
    </source>
</reference>
<keyword evidence="10" id="KW-1185">Reference proteome</keyword>
<dbReference type="Proteomes" id="UP000436088">
    <property type="component" value="Unassembled WGS sequence"/>
</dbReference>
<evidence type="ECO:0000256" key="4">
    <source>
        <dbReference type="ARBA" id="ARBA00023163"/>
    </source>
</evidence>
<dbReference type="PROSITE" id="PS51754">
    <property type="entry name" value="OVATE"/>
    <property type="match status" value="1"/>
</dbReference>
<dbReference type="InterPro" id="IPR006458">
    <property type="entry name" value="Ovate_C"/>
</dbReference>
<evidence type="ECO:0000256" key="3">
    <source>
        <dbReference type="ARBA" id="ARBA00023015"/>
    </source>
</evidence>